<evidence type="ECO:0000256" key="9">
    <source>
        <dbReference type="ARBA" id="ARBA00022829"/>
    </source>
</evidence>
<evidence type="ECO:0000256" key="5">
    <source>
        <dbReference type="ARBA" id="ARBA00020497"/>
    </source>
</evidence>
<evidence type="ECO:0000256" key="7">
    <source>
        <dbReference type="ARBA" id="ARBA00022490"/>
    </source>
</evidence>
<keyword evidence="9" id="KW-0159">Chromosome partition</keyword>
<proteinExistence type="inferred from homology"/>
<dbReference type="GO" id="GO:1990537">
    <property type="term" value="C:mitotic spindle polar microtubule"/>
    <property type="evidence" value="ECO:0007669"/>
    <property type="project" value="TreeGrafter"/>
</dbReference>
<dbReference type="PANTHER" id="PTHR28113">
    <property type="entry name" value="DASH COMPLEX SUBUNIT DAM1"/>
    <property type="match status" value="1"/>
</dbReference>
<evidence type="ECO:0000256" key="13">
    <source>
        <dbReference type="ARBA" id="ARBA00023328"/>
    </source>
</evidence>
<keyword evidence="11" id="KW-0206">Cytoskeleton</keyword>
<name>A0A167IIS3_CALVF</name>
<organism evidence="16 17">
    <name type="scientific">Calocera viscosa (strain TUFC12733)</name>
    <dbReference type="NCBI Taxonomy" id="1330018"/>
    <lineage>
        <taxon>Eukaryota</taxon>
        <taxon>Fungi</taxon>
        <taxon>Dikarya</taxon>
        <taxon>Basidiomycota</taxon>
        <taxon>Agaricomycotina</taxon>
        <taxon>Dacrymycetes</taxon>
        <taxon>Dacrymycetales</taxon>
        <taxon>Dacrymycetaceae</taxon>
        <taxon>Calocera</taxon>
    </lineage>
</organism>
<dbReference type="OrthoDB" id="5586015at2759"/>
<feature type="compositionally biased region" description="Polar residues" evidence="15">
    <location>
        <begin position="120"/>
        <end position="140"/>
    </location>
</feature>
<dbReference type="EMBL" id="KV417308">
    <property type="protein sequence ID" value="KZO92687.1"/>
    <property type="molecule type" value="Genomic_DNA"/>
</dbReference>
<evidence type="ECO:0000256" key="8">
    <source>
        <dbReference type="ARBA" id="ARBA00022701"/>
    </source>
</evidence>
<reference evidence="16 17" key="1">
    <citation type="journal article" date="2016" name="Mol. Biol. Evol.">
        <title>Comparative Genomics of Early-Diverging Mushroom-Forming Fungi Provides Insights into the Origins of Lignocellulose Decay Capabilities.</title>
        <authorList>
            <person name="Nagy L.G."/>
            <person name="Riley R."/>
            <person name="Tritt A."/>
            <person name="Adam C."/>
            <person name="Daum C."/>
            <person name="Floudas D."/>
            <person name="Sun H."/>
            <person name="Yadav J.S."/>
            <person name="Pangilinan J."/>
            <person name="Larsson K.H."/>
            <person name="Matsuura K."/>
            <person name="Barry K."/>
            <person name="Labutti K."/>
            <person name="Kuo R."/>
            <person name="Ohm R.A."/>
            <person name="Bhattacharya S.S."/>
            <person name="Shirouzu T."/>
            <person name="Yoshinaga Y."/>
            <person name="Martin F.M."/>
            <person name="Grigoriev I.V."/>
            <person name="Hibbett D.S."/>
        </authorList>
    </citation>
    <scope>NUCLEOTIDE SEQUENCE [LARGE SCALE GENOMIC DNA]</scope>
    <source>
        <strain evidence="16 17">TUFC12733</strain>
    </source>
</reference>
<evidence type="ECO:0000256" key="10">
    <source>
        <dbReference type="ARBA" id="ARBA00022838"/>
    </source>
</evidence>
<keyword evidence="12" id="KW-0539">Nucleus</keyword>
<evidence type="ECO:0000256" key="6">
    <source>
        <dbReference type="ARBA" id="ARBA00022454"/>
    </source>
</evidence>
<evidence type="ECO:0000256" key="14">
    <source>
        <dbReference type="ARBA" id="ARBA00030453"/>
    </source>
</evidence>
<dbReference type="GO" id="GO:1990758">
    <property type="term" value="P:mitotic sister chromatid biorientation"/>
    <property type="evidence" value="ECO:0007669"/>
    <property type="project" value="TreeGrafter"/>
</dbReference>
<evidence type="ECO:0000256" key="1">
    <source>
        <dbReference type="ARBA" id="ARBA00004123"/>
    </source>
</evidence>
<keyword evidence="7" id="KW-0963">Cytoplasm</keyword>
<accession>A0A167IIS3</accession>
<dbReference type="AlphaFoldDB" id="A0A167IIS3"/>
<evidence type="ECO:0000313" key="16">
    <source>
        <dbReference type="EMBL" id="KZO92687.1"/>
    </source>
</evidence>
<keyword evidence="10" id="KW-0995">Kinetochore</keyword>
<evidence type="ECO:0000256" key="3">
    <source>
        <dbReference type="ARBA" id="ARBA00004629"/>
    </source>
</evidence>
<evidence type="ECO:0000256" key="12">
    <source>
        <dbReference type="ARBA" id="ARBA00023242"/>
    </source>
</evidence>
<evidence type="ECO:0000256" key="11">
    <source>
        <dbReference type="ARBA" id="ARBA00023212"/>
    </source>
</evidence>
<keyword evidence="17" id="KW-1185">Reference proteome</keyword>
<dbReference type="PANTHER" id="PTHR28113:SF1">
    <property type="entry name" value="DASH COMPLEX SUBUNIT DAM1"/>
    <property type="match status" value="1"/>
</dbReference>
<sequence length="272" mass="29371">MAPPTSRTPLRRVSQSSLRDLHRSSLSHSHPAPATALDFLAPVLSDLADEADSLQHNLEQLNGLYDALGTFNEAFASYLYALRMNAFCVEWRQAPTEDSFGRAKQAAAQAATLLARQTKRSSSPSPESLQGGSDKTRTTADIGNTTYATIAGSPSASEIKTGIAKPGLKKRPLMKKMSAGEKKKREADIEKIVTVMPIEYRGNDPDTRRLMEGVIGKLLDAPGGLKIGELVKPPLLTQARVNKCLIALVSKKVIKKASQNGVTMYTFLGVPP</sequence>
<gene>
    <name evidence="16" type="ORF">CALVIDRAFT_601327</name>
</gene>
<dbReference type="STRING" id="1330018.A0A167IIS3"/>
<feature type="region of interest" description="Disordered" evidence="15">
    <location>
        <begin position="1"/>
        <end position="29"/>
    </location>
</feature>
<keyword evidence="8" id="KW-0493">Microtubule</keyword>
<evidence type="ECO:0000256" key="2">
    <source>
        <dbReference type="ARBA" id="ARBA00004186"/>
    </source>
</evidence>
<evidence type="ECO:0000256" key="4">
    <source>
        <dbReference type="ARBA" id="ARBA00010073"/>
    </source>
</evidence>
<comment type="subcellular location">
    <subcellularLocation>
        <location evidence="3">Chromosome</location>
        <location evidence="3">Centromere</location>
        <location evidence="3">Kinetochore</location>
    </subcellularLocation>
    <subcellularLocation>
        <location evidence="2">Cytoplasm</location>
        <location evidence="2">Cytoskeleton</location>
        <location evidence="2">Spindle</location>
    </subcellularLocation>
    <subcellularLocation>
        <location evidence="1">Nucleus</location>
    </subcellularLocation>
</comment>
<dbReference type="GO" id="GO:0044732">
    <property type="term" value="C:mitotic spindle pole body"/>
    <property type="evidence" value="ECO:0007669"/>
    <property type="project" value="TreeGrafter"/>
</dbReference>
<protein>
    <recommendedName>
        <fullName evidence="5">DASH complex subunit DAM1</fullName>
    </recommendedName>
    <alternativeName>
        <fullName evidence="14">Outer kinetochore protein DAM1</fullName>
    </alternativeName>
</protein>
<dbReference type="Pfam" id="PF08653">
    <property type="entry name" value="DASH_Dam1"/>
    <property type="match status" value="1"/>
</dbReference>
<comment type="similarity">
    <text evidence="4">Belongs to the DASH complex DAM1 family.</text>
</comment>
<evidence type="ECO:0000256" key="15">
    <source>
        <dbReference type="SAM" id="MobiDB-lite"/>
    </source>
</evidence>
<keyword evidence="6" id="KW-0158">Chromosome</keyword>
<keyword evidence="13" id="KW-0137">Centromere</keyword>
<feature type="compositionally biased region" description="Low complexity" evidence="15">
    <location>
        <begin position="14"/>
        <end position="29"/>
    </location>
</feature>
<dbReference type="GO" id="GO:0042729">
    <property type="term" value="C:DASH complex"/>
    <property type="evidence" value="ECO:0007669"/>
    <property type="project" value="InterPro"/>
</dbReference>
<feature type="region of interest" description="Disordered" evidence="15">
    <location>
        <begin position="111"/>
        <end position="140"/>
    </location>
</feature>
<dbReference type="InterPro" id="IPR013962">
    <property type="entry name" value="DASH_Dam1"/>
</dbReference>
<evidence type="ECO:0000313" key="17">
    <source>
        <dbReference type="Proteomes" id="UP000076738"/>
    </source>
</evidence>
<dbReference type="Proteomes" id="UP000076738">
    <property type="component" value="Unassembled WGS sequence"/>
</dbReference>